<name>A0ABY9YUN3_9GAMM</name>
<dbReference type="EMBL" id="CP115541">
    <property type="protein sequence ID" value="WNH54255.1"/>
    <property type="molecule type" value="Genomic_DNA"/>
</dbReference>
<evidence type="ECO:0000313" key="2">
    <source>
        <dbReference type="Proteomes" id="UP001302072"/>
    </source>
</evidence>
<gene>
    <name evidence="1" type="ORF">PDM29_08260</name>
</gene>
<organism evidence="1 2">
    <name type="scientific">Stenotrophomonas oahuensis</name>
    <dbReference type="NCBI Taxonomy" id="3003271"/>
    <lineage>
        <taxon>Bacteria</taxon>
        <taxon>Pseudomonadati</taxon>
        <taxon>Pseudomonadota</taxon>
        <taxon>Gammaproteobacteria</taxon>
        <taxon>Lysobacterales</taxon>
        <taxon>Lysobacteraceae</taxon>
        <taxon>Stenotrophomonas</taxon>
    </lineage>
</organism>
<accession>A0ABY9YUN3</accession>
<dbReference type="Proteomes" id="UP001302072">
    <property type="component" value="Chromosome"/>
</dbReference>
<evidence type="ECO:0000313" key="1">
    <source>
        <dbReference type="EMBL" id="WNH54255.1"/>
    </source>
</evidence>
<protein>
    <recommendedName>
        <fullName evidence="3">Damage-inducible protein J</fullName>
    </recommendedName>
</protein>
<sequence>MSSQTLLMKFKDKDTPNTVTRSSVKAMAEILGFNETQLINYALAKLREQVMPSMPAPTPDLSPAALQAIRERFEAHEVGYKPTRSLIDGL</sequence>
<proteinExistence type="predicted"/>
<reference evidence="1 2" key="1">
    <citation type="submission" date="2022-12" db="EMBL/GenBank/DDBJ databases">
        <title>Two new species, Stenotrophomonas aracearum and Stenotrophomonas oahuensis, isolated from Anthurium (Araceae family) in Hawaii.</title>
        <authorList>
            <person name="Chunag S.C."/>
            <person name="Dobhal S."/>
            <person name="Alvarez A."/>
            <person name="Arif M."/>
        </authorList>
    </citation>
    <scope>NUCLEOTIDE SEQUENCE [LARGE SCALE GENOMIC DNA]</scope>
    <source>
        <strain evidence="1 2">A5586</strain>
    </source>
</reference>
<dbReference type="RefSeq" id="WP_311193367.1">
    <property type="nucleotide sequence ID" value="NZ_CP115541.1"/>
</dbReference>
<keyword evidence="2" id="KW-1185">Reference proteome</keyword>
<evidence type="ECO:0008006" key="3">
    <source>
        <dbReference type="Google" id="ProtNLM"/>
    </source>
</evidence>